<proteinExistence type="predicted"/>
<feature type="chain" id="PRO_5012234591" description="Lipoprotein" evidence="1">
    <location>
        <begin position="23"/>
        <end position="143"/>
    </location>
</feature>
<evidence type="ECO:0000313" key="3">
    <source>
        <dbReference type="Proteomes" id="UP000189462"/>
    </source>
</evidence>
<protein>
    <recommendedName>
        <fullName evidence="4">Lipoprotein</fullName>
    </recommendedName>
</protein>
<keyword evidence="3" id="KW-1185">Reference proteome</keyword>
<gene>
    <name evidence="2" type="ORF">B1C78_02895</name>
</gene>
<sequence length="143" mass="16212">MRGLLSIHALALSLLIVGCSDASPLEYPFPLGDRSDCIVRFDLLGDLHTSDAVIQLNNEISETIGDLGLHVRYRIASEGYNPPHPEYFIRYAEDCDRRYAHTRELLEILLQQIGSIEGYKIYEGVVVNEKDLIMRQGQRWGPP</sequence>
<evidence type="ECO:0000256" key="1">
    <source>
        <dbReference type="SAM" id="SignalP"/>
    </source>
</evidence>
<comment type="caution">
    <text evidence="2">The sequence shown here is derived from an EMBL/GenBank/DDBJ whole genome shotgun (WGS) entry which is preliminary data.</text>
</comment>
<organism evidence="2 3">
    <name type="scientific">Thioalkalivibrio denitrificans</name>
    <dbReference type="NCBI Taxonomy" id="108003"/>
    <lineage>
        <taxon>Bacteria</taxon>
        <taxon>Pseudomonadati</taxon>
        <taxon>Pseudomonadota</taxon>
        <taxon>Gammaproteobacteria</taxon>
        <taxon>Chromatiales</taxon>
        <taxon>Ectothiorhodospiraceae</taxon>
        <taxon>Thioalkalivibrio</taxon>
    </lineage>
</organism>
<reference evidence="2 3" key="1">
    <citation type="submission" date="2017-02" db="EMBL/GenBank/DDBJ databases">
        <title>Genomic diversity within the haloalkaliphilic genus Thioalkalivibrio.</title>
        <authorList>
            <person name="Ahn A.-C."/>
            <person name="Meier-Kolthoff J."/>
            <person name="Overmars L."/>
            <person name="Richter M."/>
            <person name="Woyke T."/>
            <person name="Sorokin D.Y."/>
            <person name="Muyzer G."/>
        </authorList>
    </citation>
    <scope>NUCLEOTIDE SEQUENCE [LARGE SCALE GENOMIC DNA]</scope>
    <source>
        <strain evidence="2 3">ALJD</strain>
    </source>
</reference>
<accession>A0A1V3NRZ1</accession>
<dbReference type="Proteomes" id="UP000189462">
    <property type="component" value="Unassembled WGS sequence"/>
</dbReference>
<evidence type="ECO:0008006" key="4">
    <source>
        <dbReference type="Google" id="ProtNLM"/>
    </source>
</evidence>
<keyword evidence="1" id="KW-0732">Signal</keyword>
<name>A0A1V3NRZ1_9GAMM</name>
<feature type="signal peptide" evidence="1">
    <location>
        <begin position="1"/>
        <end position="22"/>
    </location>
</feature>
<dbReference type="EMBL" id="MVBK01000017">
    <property type="protein sequence ID" value="OOG27811.1"/>
    <property type="molecule type" value="Genomic_DNA"/>
</dbReference>
<evidence type="ECO:0000313" key="2">
    <source>
        <dbReference type="EMBL" id="OOG27811.1"/>
    </source>
</evidence>
<dbReference type="PROSITE" id="PS51257">
    <property type="entry name" value="PROKAR_LIPOPROTEIN"/>
    <property type="match status" value="1"/>
</dbReference>
<dbReference type="AlphaFoldDB" id="A0A1V3NRZ1"/>